<feature type="transmembrane region" description="Helical" evidence="8">
    <location>
        <begin position="328"/>
        <end position="347"/>
    </location>
</feature>
<evidence type="ECO:0000256" key="5">
    <source>
        <dbReference type="ARBA" id="ARBA00022692"/>
    </source>
</evidence>
<dbReference type="PANTHER" id="PTHR43702">
    <property type="entry name" value="L-FUCOSE-PROTON SYMPORTER"/>
    <property type="match status" value="1"/>
</dbReference>
<evidence type="ECO:0000256" key="4">
    <source>
        <dbReference type="ARBA" id="ARBA00022475"/>
    </source>
</evidence>
<reference evidence="9 11" key="1">
    <citation type="submission" date="2012-11" db="EMBL/GenBank/DDBJ databases">
        <title>Whole genome sequence of Acetobacter cibinongensis 4H-1.</title>
        <authorList>
            <person name="Azuma Y."/>
            <person name="Higashiura N."/>
            <person name="Hirakawa H."/>
            <person name="Matsushita K."/>
        </authorList>
    </citation>
    <scope>NUCLEOTIDE SEQUENCE [LARGE SCALE GENOMIC DNA]</scope>
    <source>
        <strain evidence="9 11">4H-1</strain>
    </source>
</reference>
<dbReference type="PANTHER" id="PTHR43702:SF12">
    <property type="entry name" value="N-ACETYL GLUCOSAMINE TRANSPORTER NAGP"/>
    <property type="match status" value="1"/>
</dbReference>
<name>A0A0D6N2K5_9PROT</name>
<feature type="transmembrane region" description="Helical" evidence="8">
    <location>
        <begin position="63"/>
        <end position="84"/>
    </location>
</feature>
<dbReference type="InterPro" id="IPR050375">
    <property type="entry name" value="MFS_TsgA-like"/>
</dbReference>
<evidence type="ECO:0000256" key="1">
    <source>
        <dbReference type="ARBA" id="ARBA00003321"/>
    </source>
</evidence>
<keyword evidence="5 8" id="KW-0812">Transmembrane</keyword>
<evidence type="ECO:0000256" key="6">
    <source>
        <dbReference type="ARBA" id="ARBA00022989"/>
    </source>
</evidence>
<keyword evidence="7 8" id="KW-0472">Membrane</keyword>
<evidence type="ECO:0000313" key="10">
    <source>
        <dbReference type="EMBL" id="GEL58310.1"/>
    </source>
</evidence>
<sequence length="434" mass="46272">MEPSPPSQAAGSKPDLCPAGSYGWTPLALTALLFFVIGFVTWLNGPLISFVRVSFSLDDKAAFLIPLVFYFSYFLFAIPSSWIVQCIGLKRSLSVALGIMALGMACTGQFMATGLYHGALAGLLSVGSGLALLQTAVNSYVSFLGPLHKAAQRIAIMGICNKFAGILAPITLAYFVMGSIQDVAVHANQMTDPIARAALLHQFVQSIYWPYLAMALFMVLTAIAVSLSSLPDIHAPEKSGASTRADTHSKFVTIVTSPRILCGIIAMFLYVGVEVLAGDAIGTYAQDLGLSLNQTRFFTALTLTGMLVGYCLGMLCTPRFCSQERYTLYCCIAGGFLSLMAFVAHGYGAVLCLALLGVANAMIFPGLFPTVLKNTGALAPLVSALLVMAYCGGGVLPQLFVWLKTIFGFQGVFTSLTLYGYGFIALYMRSNPAR</sequence>
<feature type="transmembrane region" description="Helical" evidence="8">
    <location>
        <begin position="251"/>
        <end position="277"/>
    </location>
</feature>
<evidence type="ECO:0000256" key="7">
    <source>
        <dbReference type="ARBA" id="ARBA00023136"/>
    </source>
</evidence>
<dbReference type="NCBIfam" id="TIGR01272">
    <property type="entry name" value="gluP"/>
    <property type="match status" value="1"/>
</dbReference>
<feature type="transmembrane region" description="Helical" evidence="8">
    <location>
        <begin position="379"/>
        <end position="400"/>
    </location>
</feature>
<evidence type="ECO:0000256" key="2">
    <source>
        <dbReference type="ARBA" id="ARBA00004429"/>
    </source>
</evidence>
<accession>A0A0D6N2K5</accession>
<accession>A0A6N3SLN6</accession>
<feature type="transmembrane region" description="Helical" evidence="8">
    <location>
        <begin position="118"/>
        <end position="143"/>
    </location>
</feature>
<dbReference type="InterPro" id="IPR005964">
    <property type="entry name" value="Glc/Gal_transptr_bac"/>
</dbReference>
<keyword evidence="12" id="KW-1185">Reference proteome</keyword>
<dbReference type="RefSeq" id="WP_048838262.1">
    <property type="nucleotide sequence ID" value="NZ_BAMV01000010.1"/>
</dbReference>
<feature type="transmembrane region" description="Helical" evidence="8">
    <location>
        <begin position="155"/>
        <end position="177"/>
    </location>
</feature>
<dbReference type="Gene3D" id="1.20.1250.20">
    <property type="entry name" value="MFS general substrate transporter like domains"/>
    <property type="match status" value="2"/>
</dbReference>
<comment type="subcellular location">
    <subcellularLocation>
        <location evidence="2">Cell inner membrane</location>
        <topology evidence="2">Multi-pass membrane protein</topology>
    </subcellularLocation>
</comment>
<dbReference type="GO" id="GO:1904659">
    <property type="term" value="P:D-glucose transmembrane transport"/>
    <property type="evidence" value="ECO:0007669"/>
    <property type="project" value="InterPro"/>
</dbReference>
<evidence type="ECO:0000313" key="11">
    <source>
        <dbReference type="Proteomes" id="UP000032671"/>
    </source>
</evidence>
<organism evidence="9 11">
    <name type="scientific">Acetobacter cibinongensis</name>
    <dbReference type="NCBI Taxonomy" id="146475"/>
    <lineage>
        <taxon>Bacteria</taxon>
        <taxon>Pseudomonadati</taxon>
        <taxon>Pseudomonadota</taxon>
        <taxon>Alphaproteobacteria</taxon>
        <taxon>Acetobacterales</taxon>
        <taxon>Acetobacteraceae</taxon>
        <taxon>Acetobacter</taxon>
    </lineage>
</organism>
<comment type="caution">
    <text evidence="9">The sequence shown here is derived from an EMBL/GenBank/DDBJ whole genome shotgun (WGS) entry which is preliminary data.</text>
</comment>
<keyword evidence="6 8" id="KW-1133">Transmembrane helix</keyword>
<evidence type="ECO:0000313" key="9">
    <source>
        <dbReference type="EMBL" id="GAN60194.1"/>
    </source>
</evidence>
<protein>
    <submittedName>
        <fullName evidence="10">Glucose/galactose MFS transporter</fullName>
    </submittedName>
    <submittedName>
        <fullName evidence="9">Glucose/galactose transporter</fullName>
    </submittedName>
</protein>
<keyword evidence="4" id="KW-1003">Cell membrane</keyword>
<dbReference type="InterPro" id="IPR011701">
    <property type="entry name" value="MFS"/>
</dbReference>
<evidence type="ECO:0000256" key="8">
    <source>
        <dbReference type="SAM" id="Phobius"/>
    </source>
</evidence>
<gene>
    <name evidence="10" type="primary">gluP</name>
    <name evidence="9" type="ORF">Abci_010_059</name>
    <name evidence="10" type="ORF">ACI01nite_09120</name>
</gene>
<dbReference type="InterPro" id="IPR036259">
    <property type="entry name" value="MFS_trans_sf"/>
</dbReference>
<dbReference type="EMBL" id="BAMV01000010">
    <property type="protein sequence ID" value="GAN60194.1"/>
    <property type="molecule type" value="Genomic_DNA"/>
</dbReference>
<dbReference type="Pfam" id="PF07690">
    <property type="entry name" value="MFS_1"/>
    <property type="match status" value="1"/>
</dbReference>
<dbReference type="GO" id="GO:0005886">
    <property type="term" value="C:plasma membrane"/>
    <property type="evidence" value="ECO:0007669"/>
    <property type="project" value="UniProtKB-SubCell"/>
</dbReference>
<evidence type="ECO:0000313" key="12">
    <source>
        <dbReference type="Proteomes" id="UP000321891"/>
    </source>
</evidence>
<evidence type="ECO:0000256" key="3">
    <source>
        <dbReference type="ARBA" id="ARBA00009120"/>
    </source>
</evidence>
<dbReference type="GO" id="GO:0055056">
    <property type="term" value="F:D-glucose transmembrane transporter activity"/>
    <property type="evidence" value="ECO:0007669"/>
    <property type="project" value="InterPro"/>
</dbReference>
<reference evidence="10 12" key="2">
    <citation type="submission" date="2019-07" db="EMBL/GenBank/DDBJ databases">
        <title>Whole genome shotgun sequence of Acetobacter cibinongensis NBRC 16605.</title>
        <authorList>
            <person name="Hosoyama A."/>
            <person name="Uohara A."/>
            <person name="Ohji S."/>
            <person name="Ichikawa N."/>
        </authorList>
    </citation>
    <scope>NUCLEOTIDE SEQUENCE [LARGE SCALE GENOMIC DNA]</scope>
    <source>
        <strain evidence="10 12">NBRC 16605</strain>
    </source>
</reference>
<proteinExistence type="inferred from homology"/>
<dbReference type="AlphaFoldDB" id="A0A0D6N2K5"/>
<dbReference type="SUPFAM" id="SSF103473">
    <property type="entry name" value="MFS general substrate transporter"/>
    <property type="match status" value="1"/>
</dbReference>
<feature type="transmembrane region" description="Helical" evidence="8">
    <location>
        <begin position="208"/>
        <end position="230"/>
    </location>
</feature>
<dbReference type="EMBL" id="BJVU01000002">
    <property type="protein sequence ID" value="GEL58310.1"/>
    <property type="molecule type" value="Genomic_DNA"/>
</dbReference>
<comment type="similarity">
    <text evidence="3">Belongs to the major facilitator superfamily. FHS transporter (TC 2.A.1.7) family.</text>
</comment>
<comment type="function">
    <text evidence="1">Intake of glucose and galactose.</text>
</comment>
<feature type="transmembrane region" description="Helical" evidence="8">
    <location>
        <begin position="297"/>
        <end position="316"/>
    </location>
</feature>
<dbReference type="Proteomes" id="UP000321891">
    <property type="component" value="Unassembled WGS sequence"/>
</dbReference>
<dbReference type="Proteomes" id="UP000032671">
    <property type="component" value="Unassembled WGS sequence"/>
</dbReference>
<dbReference type="STRING" id="1231339.Abci_010_059"/>
<dbReference type="GO" id="GO:0005354">
    <property type="term" value="F:galactose transmembrane transporter activity"/>
    <property type="evidence" value="ECO:0007669"/>
    <property type="project" value="InterPro"/>
</dbReference>
<feature type="transmembrane region" description="Helical" evidence="8">
    <location>
        <begin position="21"/>
        <end position="43"/>
    </location>
</feature>
<feature type="transmembrane region" description="Helical" evidence="8">
    <location>
        <begin position="406"/>
        <end position="428"/>
    </location>
</feature>
<feature type="transmembrane region" description="Helical" evidence="8">
    <location>
        <begin position="353"/>
        <end position="372"/>
    </location>
</feature>
<feature type="transmembrane region" description="Helical" evidence="8">
    <location>
        <begin position="93"/>
        <end position="112"/>
    </location>
</feature>